<keyword evidence="1" id="KW-1133">Transmembrane helix</keyword>
<gene>
    <name evidence="2" type="ORF">UFOPK4173_02091</name>
</gene>
<dbReference type="EMBL" id="CAFBPW010000368">
    <property type="protein sequence ID" value="CAB5042193.1"/>
    <property type="molecule type" value="Genomic_DNA"/>
</dbReference>
<organism evidence="2">
    <name type="scientific">freshwater metagenome</name>
    <dbReference type="NCBI Taxonomy" id="449393"/>
    <lineage>
        <taxon>unclassified sequences</taxon>
        <taxon>metagenomes</taxon>
        <taxon>ecological metagenomes</taxon>
    </lineage>
</organism>
<evidence type="ECO:0000313" key="2">
    <source>
        <dbReference type="EMBL" id="CAB5042193.1"/>
    </source>
</evidence>
<feature type="transmembrane region" description="Helical" evidence="1">
    <location>
        <begin position="55"/>
        <end position="73"/>
    </location>
</feature>
<dbReference type="AlphaFoldDB" id="A0A6J7SMB1"/>
<protein>
    <submittedName>
        <fullName evidence="2">Unannotated protein</fullName>
    </submittedName>
</protein>
<reference evidence="2" key="1">
    <citation type="submission" date="2020-05" db="EMBL/GenBank/DDBJ databases">
        <authorList>
            <person name="Chiriac C."/>
            <person name="Salcher M."/>
            <person name="Ghai R."/>
            <person name="Kavagutti S V."/>
        </authorList>
    </citation>
    <scope>NUCLEOTIDE SEQUENCE</scope>
</reference>
<feature type="transmembrane region" description="Helical" evidence="1">
    <location>
        <begin position="93"/>
        <end position="113"/>
    </location>
</feature>
<keyword evidence="1" id="KW-0472">Membrane</keyword>
<name>A0A6J7SMB1_9ZZZZ</name>
<keyword evidence="1" id="KW-0812">Transmembrane</keyword>
<sequence>MFLAAIFGVIALLVPKRVHAEVQLLSLRIPVLGAAAGGSLFLAFGYISQRYLTDLFPFLALAGVIGLQAIAALLQQLQARPEPRGPSIMRRLIPGVVVCALILGSVWTVWVNASLALQYGLEIAPSAREAQRSRWLDVQQTLGGGVAVLRLPSDAPLPAAGPRGQVVIFGNCDALYRSSGSIWYLLEVGEAAGGLGVLLKKVAPLTKPVTLLTTASPSGKVSLVLQAAGRDRAVVFLESTDPSGTTQSALSKEFVLSQERQVGLRLVMTARTQTVLITEQSSGRELLREQVALVPSVAITQHNASVEVTILPLATPVCERVSQ</sequence>
<evidence type="ECO:0000256" key="1">
    <source>
        <dbReference type="SAM" id="Phobius"/>
    </source>
</evidence>
<accession>A0A6J7SMB1</accession>
<proteinExistence type="predicted"/>
<feature type="transmembrane region" description="Helical" evidence="1">
    <location>
        <begin position="30"/>
        <end position="48"/>
    </location>
</feature>